<evidence type="ECO:0000256" key="2">
    <source>
        <dbReference type="SAM" id="SignalP"/>
    </source>
</evidence>
<sequence length="548" mass="57089">MSSWKTISRASLLAALLGGTALAQDPIEVERLDALDPLEVGLPGAAMSNRLWAGTDRVMAQAVLSRLPAAEGDGYTSETLAEIARSVLVSGGRPPAGGRGDAELAALRIDRLLAAAGADDTFDLLERTPGINRTPALARWHAELAFATGNAGRACRTADAMTQGREDAYWLRVRAYCLALDGRDGAAELTAELARSQEPDAGFEARLFAIMLDTPLDADAPAADNGLEWAMSRALHTPGEPAPAIGETAPAWLREVARHGMERRASSSEDPMALFVAAGSMDGMERHHALEEVIAQGYDRELAGQALGLMLADTGGGARFVHVARHHGREIETVPITRVTLEHGYEIALAALLVGETGLAREWRDALVNGPARPQPVPGLVPAGPDMDGKPSVAGAAEPMSLPPQPEWVPPSPRRMVALDMAIAIAGDDLRGGTYEAVQAAWFEAHGPAVATDMLALTRLGARMPEGLRPMLLAQEPAAAPAGLAAMDAAVRADARGEAALLAISVLADPAAAGNADATARAIAALDAAGLRRAALSVLLERVVGSAL</sequence>
<feature type="signal peptide" evidence="2">
    <location>
        <begin position="1"/>
        <end position="23"/>
    </location>
</feature>
<dbReference type="EMBL" id="BSFE01000003">
    <property type="protein sequence ID" value="GLK52085.1"/>
    <property type="molecule type" value="Genomic_DNA"/>
</dbReference>
<comment type="caution">
    <text evidence="3">The sequence shown here is derived from an EMBL/GenBank/DDBJ whole genome shotgun (WGS) entry which is preliminary data.</text>
</comment>
<feature type="region of interest" description="Disordered" evidence="1">
    <location>
        <begin position="370"/>
        <end position="394"/>
    </location>
</feature>
<dbReference type="Proteomes" id="UP001143486">
    <property type="component" value="Unassembled WGS sequence"/>
</dbReference>
<gene>
    <name evidence="3" type="ORF">GCM10017621_15930</name>
</gene>
<keyword evidence="4" id="KW-1185">Reference proteome</keyword>
<dbReference type="AlphaFoldDB" id="A0A9W6IMW3"/>
<reference evidence="3" key="1">
    <citation type="journal article" date="2014" name="Int. J. Syst. Evol. Microbiol.">
        <title>Complete genome sequence of Corynebacterium casei LMG S-19264T (=DSM 44701T), isolated from a smear-ripened cheese.</title>
        <authorList>
            <consortium name="US DOE Joint Genome Institute (JGI-PGF)"/>
            <person name="Walter F."/>
            <person name="Albersmeier A."/>
            <person name="Kalinowski J."/>
            <person name="Ruckert C."/>
        </authorList>
    </citation>
    <scope>NUCLEOTIDE SEQUENCE</scope>
    <source>
        <strain evidence="3">VKM B-1513</strain>
    </source>
</reference>
<evidence type="ECO:0000256" key="1">
    <source>
        <dbReference type="SAM" id="MobiDB-lite"/>
    </source>
</evidence>
<name>A0A9W6IMW3_9PROT</name>
<organism evidence="3 4">
    <name type="scientific">Maricaulis virginensis</name>
    <dbReference type="NCBI Taxonomy" id="144022"/>
    <lineage>
        <taxon>Bacteria</taxon>
        <taxon>Pseudomonadati</taxon>
        <taxon>Pseudomonadota</taxon>
        <taxon>Alphaproteobacteria</taxon>
        <taxon>Maricaulales</taxon>
        <taxon>Maricaulaceae</taxon>
        <taxon>Maricaulis</taxon>
    </lineage>
</organism>
<keyword evidence="2" id="KW-0732">Signal</keyword>
<evidence type="ECO:0000313" key="3">
    <source>
        <dbReference type="EMBL" id="GLK52085.1"/>
    </source>
</evidence>
<reference evidence="3" key="2">
    <citation type="submission" date="2023-01" db="EMBL/GenBank/DDBJ databases">
        <authorList>
            <person name="Sun Q."/>
            <person name="Evtushenko L."/>
        </authorList>
    </citation>
    <scope>NUCLEOTIDE SEQUENCE</scope>
    <source>
        <strain evidence="3">VKM B-1513</strain>
    </source>
</reference>
<protein>
    <submittedName>
        <fullName evidence="3">Uncharacterized protein</fullName>
    </submittedName>
</protein>
<evidence type="ECO:0000313" key="4">
    <source>
        <dbReference type="Proteomes" id="UP001143486"/>
    </source>
</evidence>
<feature type="chain" id="PRO_5040862902" evidence="2">
    <location>
        <begin position="24"/>
        <end position="548"/>
    </location>
</feature>
<dbReference type="RefSeq" id="WP_271186449.1">
    <property type="nucleotide sequence ID" value="NZ_BSFE01000003.1"/>
</dbReference>
<proteinExistence type="predicted"/>
<accession>A0A9W6IMW3</accession>